<name>A0ABR3XCN7_9EURO</name>
<protein>
    <recommendedName>
        <fullName evidence="2">Enoyl reductase (ER) domain-containing protein</fullName>
    </recommendedName>
</protein>
<dbReference type="InterPro" id="IPR045010">
    <property type="entry name" value="MDR_fam"/>
</dbReference>
<evidence type="ECO:0000256" key="1">
    <source>
        <dbReference type="ARBA" id="ARBA00023002"/>
    </source>
</evidence>
<feature type="domain" description="Enoyl reductase (ER)" evidence="2">
    <location>
        <begin position="21"/>
        <end position="348"/>
    </location>
</feature>
<sequence>MAPTVRALVFKKVPTDFPEVGEHLTVEDVPFDVSAPPPQDGIVVQVLYSSLDPYMRGRMRPPEVESYSPAFKTGEPIPARSIVKVLQSSNSQFKEGDLVTGFFPVQEYANAPGDLFQARTIKPLSNPFDIEDIRVFIGALGMPGLTAYSSLYEIGKPKRGETIFVSSASGAVGQIVGQLAKHEGLKVIGSVGSDDKLNYILNDLGFDGGFNYKKEKPSDALKRLAPQGIDIYYENVGGEQLEAALDALNPFGRIVTCGMISQYNLPPEKQYPIKNLTHLFRKRLEMRGFIVSDPDMGPKWAEQHQRNLGQWIKDGSFKVLMDETAGIEHAAEALVGIFHGKNFGKAILRIQKVGLSPSPSKVYGNRVR</sequence>
<dbReference type="SUPFAM" id="SSF50129">
    <property type="entry name" value="GroES-like"/>
    <property type="match status" value="1"/>
</dbReference>
<dbReference type="Pfam" id="PF16884">
    <property type="entry name" value="ADH_N_2"/>
    <property type="match status" value="1"/>
</dbReference>
<evidence type="ECO:0000313" key="3">
    <source>
        <dbReference type="EMBL" id="KAL1873722.1"/>
    </source>
</evidence>
<reference evidence="3 4" key="1">
    <citation type="journal article" date="2024" name="IMA Fungus">
        <title>IMA Genome - F19 : A genome assembly and annotation guide to empower mycologists, including annotated draft genome sequences of Ceratocystis pirilliformis, Diaporthe australafricana, Fusarium ophioides, Paecilomyces lecythidis, and Sporothrix stenoceras.</title>
        <authorList>
            <person name="Aylward J."/>
            <person name="Wilson A.M."/>
            <person name="Visagie C.M."/>
            <person name="Spraker J."/>
            <person name="Barnes I."/>
            <person name="Buitendag C."/>
            <person name="Ceriani C."/>
            <person name="Del Mar Angel L."/>
            <person name="du Plessis D."/>
            <person name="Fuchs T."/>
            <person name="Gasser K."/>
            <person name="Kramer D."/>
            <person name="Li W."/>
            <person name="Munsamy K."/>
            <person name="Piso A."/>
            <person name="Price J.L."/>
            <person name="Sonnekus B."/>
            <person name="Thomas C."/>
            <person name="van der Nest A."/>
            <person name="van Dijk A."/>
            <person name="van Heerden A."/>
            <person name="van Vuuren N."/>
            <person name="Yilmaz N."/>
            <person name="Duong T.A."/>
            <person name="van der Merwe N.A."/>
            <person name="Wingfield M.J."/>
            <person name="Wingfield B.D."/>
        </authorList>
    </citation>
    <scope>NUCLEOTIDE SEQUENCE [LARGE SCALE GENOMIC DNA]</scope>
    <source>
        <strain evidence="3 4">CMW 18167</strain>
    </source>
</reference>
<dbReference type="CDD" id="cd05288">
    <property type="entry name" value="PGDH"/>
    <property type="match status" value="1"/>
</dbReference>
<evidence type="ECO:0000313" key="4">
    <source>
        <dbReference type="Proteomes" id="UP001583193"/>
    </source>
</evidence>
<dbReference type="EMBL" id="JAVDPF010000021">
    <property type="protein sequence ID" value="KAL1873722.1"/>
    <property type="molecule type" value="Genomic_DNA"/>
</dbReference>
<proteinExistence type="predicted"/>
<dbReference type="SMART" id="SM00829">
    <property type="entry name" value="PKS_ER"/>
    <property type="match status" value="1"/>
</dbReference>
<dbReference type="PANTHER" id="PTHR43205:SF7">
    <property type="entry name" value="PROSTAGLANDIN REDUCTASE 1"/>
    <property type="match status" value="1"/>
</dbReference>
<comment type="caution">
    <text evidence="3">The sequence shown here is derived from an EMBL/GenBank/DDBJ whole genome shotgun (WGS) entry which is preliminary data.</text>
</comment>
<keyword evidence="1" id="KW-0560">Oxidoreductase</keyword>
<evidence type="ECO:0000259" key="2">
    <source>
        <dbReference type="SMART" id="SM00829"/>
    </source>
</evidence>
<dbReference type="Gene3D" id="3.40.50.720">
    <property type="entry name" value="NAD(P)-binding Rossmann-like Domain"/>
    <property type="match status" value="1"/>
</dbReference>
<dbReference type="InterPro" id="IPR036291">
    <property type="entry name" value="NAD(P)-bd_dom_sf"/>
</dbReference>
<dbReference type="Gene3D" id="3.90.180.10">
    <property type="entry name" value="Medium-chain alcohol dehydrogenases, catalytic domain"/>
    <property type="match status" value="1"/>
</dbReference>
<accession>A0ABR3XCN7</accession>
<dbReference type="Pfam" id="PF00107">
    <property type="entry name" value="ADH_zinc_N"/>
    <property type="match status" value="1"/>
</dbReference>
<gene>
    <name evidence="3" type="ORF">Plec18167_006240</name>
</gene>
<organism evidence="3 4">
    <name type="scientific">Paecilomyces lecythidis</name>
    <dbReference type="NCBI Taxonomy" id="3004212"/>
    <lineage>
        <taxon>Eukaryota</taxon>
        <taxon>Fungi</taxon>
        <taxon>Dikarya</taxon>
        <taxon>Ascomycota</taxon>
        <taxon>Pezizomycotina</taxon>
        <taxon>Eurotiomycetes</taxon>
        <taxon>Eurotiomycetidae</taxon>
        <taxon>Eurotiales</taxon>
        <taxon>Thermoascaceae</taxon>
        <taxon>Paecilomyces</taxon>
    </lineage>
</organism>
<dbReference type="Proteomes" id="UP001583193">
    <property type="component" value="Unassembled WGS sequence"/>
</dbReference>
<dbReference type="InterPro" id="IPR013149">
    <property type="entry name" value="ADH-like_C"/>
</dbReference>
<dbReference type="InterPro" id="IPR020843">
    <property type="entry name" value="ER"/>
</dbReference>
<dbReference type="PANTHER" id="PTHR43205">
    <property type="entry name" value="PROSTAGLANDIN REDUCTASE"/>
    <property type="match status" value="1"/>
</dbReference>
<dbReference type="InterPro" id="IPR011032">
    <property type="entry name" value="GroES-like_sf"/>
</dbReference>
<dbReference type="SUPFAM" id="SSF51735">
    <property type="entry name" value="NAD(P)-binding Rossmann-fold domains"/>
    <property type="match status" value="1"/>
</dbReference>
<keyword evidence="4" id="KW-1185">Reference proteome</keyword>
<dbReference type="InterPro" id="IPR041694">
    <property type="entry name" value="ADH_N_2"/>
</dbReference>